<feature type="transmembrane region" description="Helical" evidence="1">
    <location>
        <begin position="139"/>
        <end position="161"/>
    </location>
</feature>
<keyword evidence="1" id="KW-0812">Transmembrane</keyword>
<evidence type="ECO:0000313" key="3">
    <source>
        <dbReference type="Proteomes" id="UP000264217"/>
    </source>
</evidence>
<feature type="transmembrane region" description="Helical" evidence="1">
    <location>
        <begin position="173"/>
        <end position="194"/>
    </location>
</feature>
<reference evidence="2 3" key="1">
    <citation type="submission" date="2018-08" db="EMBL/GenBank/DDBJ databases">
        <title>Mucilaginibacter sp. MYSH2.</title>
        <authorList>
            <person name="Seo T."/>
        </authorList>
    </citation>
    <scope>NUCLEOTIDE SEQUENCE [LARGE SCALE GENOMIC DNA]</scope>
    <source>
        <strain evidence="2 3">MYSH2</strain>
    </source>
</reference>
<dbReference type="AlphaFoldDB" id="A0A372NZ64"/>
<feature type="transmembrane region" description="Helical" evidence="1">
    <location>
        <begin position="108"/>
        <end position="127"/>
    </location>
</feature>
<keyword evidence="3" id="KW-1185">Reference proteome</keyword>
<evidence type="ECO:0000256" key="1">
    <source>
        <dbReference type="SAM" id="Phobius"/>
    </source>
</evidence>
<sequence>MIEQPKTLTSLYVVTILYLIFILINSLANFILPGYNFENNIFINVVLGAIKYIYMLVVACVLFALASLLRDYDEKQAIQTSFVVYGAMVILPNLVILLFNMSQKSFQVLGFINLAVVVVLCIMAFQVREPKISRYFKLIGLEILILHIANIVAPMILLPYINRTYNSYATLQLMYTVVFLLFATPIPITILVMVRNIMRAKPVFKMPGEFGFEEKK</sequence>
<accession>A0A372NZ64</accession>
<dbReference type="EMBL" id="QWDC01000001">
    <property type="protein sequence ID" value="RFZ94959.1"/>
    <property type="molecule type" value="Genomic_DNA"/>
</dbReference>
<gene>
    <name evidence="2" type="ORF">D0C36_05375</name>
</gene>
<keyword evidence="1" id="KW-1133">Transmembrane helix</keyword>
<name>A0A372NZ64_9SPHI</name>
<feature type="transmembrane region" description="Helical" evidence="1">
    <location>
        <begin position="52"/>
        <end position="70"/>
    </location>
</feature>
<dbReference type="Proteomes" id="UP000264217">
    <property type="component" value="Unassembled WGS sequence"/>
</dbReference>
<feature type="transmembrane region" description="Helical" evidence="1">
    <location>
        <begin position="82"/>
        <end position="102"/>
    </location>
</feature>
<protein>
    <submittedName>
        <fullName evidence="2">Uncharacterized protein</fullName>
    </submittedName>
</protein>
<feature type="transmembrane region" description="Helical" evidence="1">
    <location>
        <begin position="12"/>
        <end position="32"/>
    </location>
</feature>
<dbReference type="RefSeq" id="WP_117390518.1">
    <property type="nucleotide sequence ID" value="NZ_QWDC01000001.1"/>
</dbReference>
<keyword evidence="1" id="KW-0472">Membrane</keyword>
<proteinExistence type="predicted"/>
<comment type="caution">
    <text evidence="2">The sequence shown here is derived from an EMBL/GenBank/DDBJ whole genome shotgun (WGS) entry which is preliminary data.</text>
</comment>
<evidence type="ECO:0000313" key="2">
    <source>
        <dbReference type="EMBL" id="RFZ94959.1"/>
    </source>
</evidence>
<organism evidence="2 3">
    <name type="scientific">Mucilaginibacter conchicola</name>
    <dbReference type="NCBI Taxonomy" id="2303333"/>
    <lineage>
        <taxon>Bacteria</taxon>
        <taxon>Pseudomonadati</taxon>
        <taxon>Bacteroidota</taxon>
        <taxon>Sphingobacteriia</taxon>
        <taxon>Sphingobacteriales</taxon>
        <taxon>Sphingobacteriaceae</taxon>
        <taxon>Mucilaginibacter</taxon>
    </lineage>
</organism>